<dbReference type="EMBL" id="JAUTXU010000004">
    <property type="protein sequence ID" value="KAK3724786.1"/>
    <property type="molecule type" value="Genomic_DNA"/>
</dbReference>
<proteinExistence type="predicted"/>
<evidence type="ECO:0000313" key="1">
    <source>
        <dbReference type="EMBL" id="KAK3724786.1"/>
    </source>
</evidence>
<sequence>MNRYCGPRPKADLQHNVCTGTLFAANDDGKYYDAAFVLPARAHPIRPLGPCRMENSLHDPLQQTGFYQQQYPSQAHLPTTQPRELRRQPSMWSSTVELASAERNQPQVQERGWQSTGRAVAGPSNNPFNEYSIATSMIRAAACCDTVAERLHEALCRLNYGPEGNEHSVPALAREMPSSGSQYRGNGRPERPAAEVPPQERSRGSLINLEKASMYSNSRLEPWLMPYRVYTATWQLFCYAANASADVYQRPRRGEREDYIRANWRQGTKAMVLKSTPLDNKNIIVIAIRGSQWNVVDWAVNFTFEPVPPVGFLDDEGNACHEGFLQVARSMVKPVATRLRSLIEQDPSRATCSLLFTGHSAGGAIANLLYMHMLSEKARSELTDCNGIFKRVHCVTFGVPPMSLLPLQNPAGRGYKNNQFVSFVNEGDPIVRADFAYMKSLVRLFAAPAPKLCDPPASSGLRKKMSRQALMGTVSPPAKHSAPPSWPVPAATLSNAGRLVLLRKRPQQPSNVEAACTSDDELRGILFGDHMMHSMMVYRERVHGLATASVTGRDAG</sequence>
<name>A0ACC3NXK2_9PEZI</name>
<dbReference type="Proteomes" id="UP001281147">
    <property type="component" value="Unassembled WGS sequence"/>
</dbReference>
<protein>
    <submittedName>
        <fullName evidence="1">Uncharacterized protein</fullName>
    </submittedName>
</protein>
<keyword evidence="2" id="KW-1185">Reference proteome</keyword>
<reference evidence="1" key="1">
    <citation type="submission" date="2023-07" db="EMBL/GenBank/DDBJ databases">
        <title>Black Yeasts Isolated from many extreme environments.</title>
        <authorList>
            <person name="Coleine C."/>
            <person name="Stajich J.E."/>
            <person name="Selbmann L."/>
        </authorList>
    </citation>
    <scope>NUCLEOTIDE SEQUENCE</scope>
    <source>
        <strain evidence="1">CCFEE 5714</strain>
    </source>
</reference>
<comment type="caution">
    <text evidence="1">The sequence shown here is derived from an EMBL/GenBank/DDBJ whole genome shotgun (WGS) entry which is preliminary data.</text>
</comment>
<accession>A0ACC3NXK2</accession>
<evidence type="ECO:0000313" key="2">
    <source>
        <dbReference type="Proteomes" id="UP001281147"/>
    </source>
</evidence>
<organism evidence="1 2">
    <name type="scientific">Vermiconidia calcicola</name>
    <dbReference type="NCBI Taxonomy" id="1690605"/>
    <lineage>
        <taxon>Eukaryota</taxon>
        <taxon>Fungi</taxon>
        <taxon>Dikarya</taxon>
        <taxon>Ascomycota</taxon>
        <taxon>Pezizomycotina</taxon>
        <taxon>Dothideomycetes</taxon>
        <taxon>Dothideomycetidae</taxon>
        <taxon>Mycosphaerellales</taxon>
        <taxon>Extremaceae</taxon>
        <taxon>Vermiconidia</taxon>
    </lineage>
</organism>
<gene>
    <name evidence="1" type="ORF">LTR37_000834</name>
</gene>